<name>A0ABW6GQ47_9ACTN</name>
<keyword evidence="3" id="KW-0349">Heme</keyword>
<sequence length="409" mass="43969">MPSALPDGEPVPSDGSLPAHALHGLGERPFGFYLHVPYCASRCGYCDFNTYTATELRSSGAVASQETYADNVVAEIRLARRVLGDADLPVGTVFLGGGTPTLLPARDLVRMLTALREEFGLAPGAEVTTEANPESVDPAYLAELREGGYNRISFGMQSARPHVLALLDRHHTPGRPEACVAEARAAGFEHVNLDLIYGTPGESDQDWQASLDAAIGAGPDHVSAYSLIVEDGTRLAARVKRGELPMIDDDVHADRYLMAETALAAAGYHWYEVSNWATTPEGRCRHNELYWTGADWWGAGPGAHSHVGGVRWWNAKHPAAYAQALAEGRTPALGREVLADEDRRVERILLELRLAEGCPLDLLTADGRAAADRALADGLLEPVPYAAGRAALTLRGRLLADGVVRDLVD</sequence>
<keyword evidence="3" id="KW-0004">4Fe-4S</keyword>
<keyword evidence="6" id="KW-1185">Reference proteome</keyword>
<keyword evidence="3" id="KW-0143">Chaperone</keyword>
<dbReference type="RefSeq" id="WP_380328525.1">
    <property type="nucleotide sequence ID" value="NZ_JBHYPW010000049.1"/>
</dbReference>
<dbReference type="Pfam" id="PF04055">
    <property type="entry name" value="Radical_SAM"/>
    <property type="match status" value="1"/>
</dbReference>
<feature type="domain" description="Radical SAM core" evidence="4">
    <location>
        <begin position="24"/>
        <end position="272"/>
    </location>
</feature>
<proteinExistence type="inferred from homology"/>
<dbReference type="InterPro" id="IPR058240">
    <property type="entry name" value="rSAM_sf"/>
</dbReference>
<keyword evidence="3" id="KW-0408">Iron</keyword>
<dbReference type="CDD" id="cd01335">
    <property type="entry name" value="Radical_SAM"/>
    <property type="match status" value="1"/>
</dbReference>
<comment type="function">
    <text evidence="3">Probably acts as a heme chaperone, transferring heme to an unknown acceptor. Binds one molecule of heme per monomer, possibly covalently. Binds 1 [4Fe-4S] cluster. The cluster is coordinated with 3 cysteines and an exchangeable S-adenosyl-L-methionine.</text>
</comment>
<evidence type="ECO:0000256" key="3">
    <source>
        <dbReference type="RuleBase" id="RU364116"/>
    </source>
</evidence>
<dbReference type="InterPro" id="IPR006638">
    <property type="entry name" value="Elp3/MiaA/NifB-like_rSAM"/>
</dbReference>
<keyword evidence="3" id="KW-0479">Metal-binding</keyword>
<evidence type="ECO:0000259" key="4">
    <source>
        <dbReference type="PROSITE" id="PS51918"/>
    </source>
</evidence>
<dbReference type="InterPro" id="IPR023404">
    <property type="entry name" value="rSAM_horseshoe"/>
</dbReference>
<dbReference type="Proteomes" id="UP001599542">
    <property type="component" value="Unassembled WGS sequence"/>
</dbReference>
<dbReference type="SMART" id="SM00729">
    <property type="entry name" value="Elp3"/>
    <property type="match status" value="1"/>
</dbReference>
<accession>A0ABW6GQ47</accession>
<dbReference type="PANTHER" id="PTHR13932">
    <property type="entry name" value="COPROPORPHYRINIGEN III OXIDASE"/>
    <property type="match status" value="1"/>
</dbReference>
<dbReference type="SFLD" id="SFLDF00562">
    <property type="entry name" value="HemN-like__clustered_with_heat"/>
    <property type="match status" value="1"/>
</dbReference>
<dbReference type="InterPro" id="IPR004559">
    <property type="entry name" value="HemW-like"/>
</dbReference>
<dbReference type="InterPro" id="IPR007197">
    <property type="entry name" value="rSAM"/>
</dbReference>
<dbReference type="Gene3D" id="3.80.30.20">
    <property type="entry name" value="tm_1862 like domain"/>
    <property type="match status" value="1"/>
</dbReference>
<keyword evidence="3" id="KW-0963">Cytoplasm</keyword>
<organism evidence="5 6">
    <name type="scientific">Kitasatospora phosalacinea</name>
    <dbReference type="NCBI Taxonomy" id="2065"/>
    <lineage>
        <taxon>Bacteria</taxon>
        <taxon>Bacillati</taxon>
        <taxon>Actinomycetota</taxon>
        <taxon>Actinomycetes</taxon>
        <taxon>Kitasatosporales</taxon>
        <taxon>Streptomycetaceae</taxon>
        <taxon>Kitasatospora</taxon>
    </lineage>
</organism>
<dbReference type="InterPro" id="IPR034505">
    <property type="entry name" value="Coproporphyrinogen-III_oxidase"/>
</dbReference>
<keyword evidence="3" id="KW-0949">S-adenosyl-L-methionine</keyword>
<dbReference type="SFLD" id="SFLDS00029">
    <property type="entry name" value="Radical_SAM"/>
    <property type="match status" value="1"/>
</dbReference>
<gene>
    <name evidence="5" type="primary">hemW</name>
    <name evidence="5" type="ORF">ACFW6T_23005</name>
</gene>
<dbReference type="EMBL" id="JBHYPX010000050">
    <property type="protein sequence ID" value="MFE1354856.1"/>
    <property type="molecule type" value="Genomic_DNA"/>
</dbReference>
<comment type="similarity">
    <text evidence="1">Belongs to the anaerobic coproporphyrinogen-III oxidase family. HemW subfamily.</text>
</comment>
<comment type="subcellular location">
    <subcellularLocation>
        <location evidence="3">Cytoplasm</location>
    </subcellularLocation>
</comment>
<evidence type="ECO:0000256" key="1">
    <source>
        <dbReference type="ARBA" id="ARBA00006100"/>
    </source>
</evidence>
<evidence type="ECO:0000256" key="2">
    <source>
        <dbReference type="ARBA" id="ARBA00017228"/>
    </source>
</evidence>
<dbReference type="PROSITE" id="PS51918">
    <property type="entry name" value="RADICAL_SAM"/>
    <property type="match status" value="1"/>
</dbReference>
<reference evidence="5 6" key="1">
    <citation type="submission" date="2024-09" db="EMBL/GenBank/DDBJ databases">
        <title>The Natural Products Discovery Center: Release of the First 8490 Sequenced Strains for Exploring Actinobacteria Biosynthetic Diversity.</title>
        <authorList>
            <person name="Kalkreuter E."/>
            <person name="Kautsar S.A."/>
            <person name="Yang D."/>
            <person name="Bader C.D."/>
            <person name="Teijaro C.N."/>
            <person name="Fluegel L."/>
            <person name="Davis C.M."/>
            <person name="Simpson J.R."/>
            <person name="Lauterbach L."/>
            <person name="Steele A.D."/>
            <person name="Gui C."/>
            <person name="Meng S."/>
            <person name="Li G."/>
            <person name="Viehrig K."/>
            <person name="Ye F."/>
            <person name="Su P."/>
            <person name="Kiefer A.F."/>
            <person name="Nichols A."/>
            <person name="Cepeda A.J."/>
            <person name="Yan W."/>
            <person name="Fan B."/>
            <person name="Jiang Y."/>
            <person name="Adhikari A."/>
            <person name="Zheng C.-J."/>
            <person name="Schuster L."/>
            <person name="Cowan T.M."/>
            <person name="Smanski M.J."/>
            <person name="Chevrette M.G."/>
            <person name="De Carvalho L.P.S."/>
            <person name="Shen B."/>
        </authorList>
    </citation>
    <scope>NUCLEOTIDE SEQUENCE [LARGE SCALE GENOMIC DNA]</scope>
    <source>
        <strain evidence="5 6">NPDC058753</strain>
    </source>
</reference>
<dbReference type="SFLD" id="SFLDG01065">
    <property type="entry name" value="anaerobic_coproporphyrinogen-I"/>
    <property type="match status" value="1"/>
</dbReference>
<dbReference type="PANTHER" id="PTHR13932:SF5">
    <property type="entry name" value="RADICAL S-ADENOSYL METHIONINE DOMAIN-CONTAINING PROTEIN 1, MITOCHONDRIAL"/>
    <property type="match status" value="1"/>
</dbReference>
<keyword evidence="3" id="KW-0411">Iron-sulfur</keyword>
<dbReference type="SUPFAM" id="SSF102114">
    <property type="entry name" value="Radical SAM enzymes"/>
    <property type="match status" value="1"/>
</dbReference>
<evidence type="ECO:0000313" key="5">
    <source>
        <dbReference type="EMBL" id="MFE1354856.1"/>
    </source>
</evidence>
<evidence type="ECO:0000313" key="6">
    <source>
        <dbReference type="Proteomes" id="UP001599542"/>
    </source>
</evidence>
<dbReference type="SFLD" id="SFLDG01082">
    <property type="entry name" value="B12-binding_domain_containing"/>
    <property type="match status" value="1"/>
</dbReference>
<protein>
    <recommendedName>
        <fullName evidence="2 3">Heme chaperone HemW</fullName>
    </recommendedName>
</protein>
<comment type="caution">
    <text evidence="5">The sequence shown here is derived from an EMBL/GenBank/DDBJ whole genome shotgun (WGS) entry which is preliminary data.</text>
</comment>
<dbReference type="NCBIfam" id="TIGR00539">
    <property type="entry name" value="hemN_rel"/>
    <property type="match status" value="1"/>
</dbReference>